<protein>
    <submittedName>
        <fullName evidence="1">Cytochrome oxidase complex assembly protein</fullName>
    </submittedName>
</protein>
<dbReference type="InterPro" id="IPR014807">
    <property type="entry name" value="Coa1"/>
</dbReference>
<dbReference type="PANTHER" id="PTHR28523">
    <property type="entry name" value="CYTOCHROME C OXIDASE ASSEMBLY FACTOR 1"/>
    <property type="match status" value="1"/>
</dbReference>
<dbReference type="EMBL" id="JBBPHU010000011">
    <property type="protein sequence ID" value="KAK7512095.1"/>
    <property type="molecule type" value="Genomic_DNA"/>
</dbReference>
<dbReference type="InterPro" id="IPR042432">
    <property type="entry name" value="Coa1_fungi"/>
</dbReference>
<organism evidence="1 2">
    <name type="scientific">Phyllosticta citriasiana</name>
    <dbReference type="NCBI Taxonomy" id="595635"/>
    <lineage>
        <taxon>Eukaryota</taxon>
        <taxon>Fungi</taxon>
        <taxon>Dikarya</taxon>
        <taxon>Ascomycota</taxon>
        <taxon>Pezizomycotina</taxon>
        <taxon>Dothideomycetes</taxon>
        <taxon>Dothideomycetes incertae sedis</taxon>
        <taxon>Botryosphaeriales</taxon>
        <taxon>Phyllostictaceae</taxon>
        <taxon>Phyllosticta</taxon>
    </lineage>
</organism>
<gene>
    <name evidence="1" type="ORF">IWZ03DRAFT_417478</name>
</gene>
<evidence type="ECO:0000313" key="2">
    <source>
        <dbReference type="Proteomes" id="UP001363622"/>
    </source>
</evidence>
<dbReference type="PANTHER" id="PTHR28523:SF1">
    <property type="entry name" value="CYTOCHROME C OXIDASE ASSEMBLY FACTOR 1"/>
    <property type="match status" value="1"/>
</dbReference>
<evidence type="ECO:0000313" key="1">
    <source>
        <dbReference type="EMBL" id="KAK7512095.1"/>
    </source>
</evidence>
<keyword evidence="2" id="KW-1185">Reference proteome</keyword>
<accession>A0ABR1KD50</accession>
<proteinExistence type="predicted"/>
<comment type="caution">
    <text evidence="1">The sequence shown here is derived from an EMBL/GenBank/DDBJ whole genome shotgun (WGS) entry which is preliminary data.</text>
</comment>
<name>A0ABR1KD50_9PEZI</name>
<dbReference type="Pfam" id="PF08695">
    <property type="entry name" value="Coa1"/>
    <property type="match status" value="1"/>
</dbReference>
<dbReference type="Proteomes" id="UP001363622">
    <property type="component" value="Unassembled WGS sequence"/>
</dbReference>
<sequence>MRTPIRPTALRAALQLPLQPARSLVSAPKPGSGPLMTRRADRALPAIHSRRWMYTLPLFALVVGGSTLAIFNYQKQTSSVVEATLYALRTNPRVREALGPEIYFASKVPWIWGTIDQVHGKVDIEYKVKGRRQQGTVRFVSLRKDKKGFFETVQWSLTTADGQTLQLLDPDKPDPFRRRDDDDD</sequence>
<reference evidence="1 2" key="1">
    <citation type="submission" date="2024-04" db="EMBL/GenBank/DDBJ databases">
        <title>Phyllosticta paracitricarpa is synonymous to the EU quarantine fungus P. citricarpa based on phylogenomic analyses.</title>
        <authorList>
            <consortium name="Lawrence Berkeley National Laboratory"/>
            <person name="Van Ingen-Buijs V.A."/>
            <person name="Van Westerhoven A.C."/>
            <person name="Haridas S."/>
            <person name="Skiadas P."/>
            <person name="Martin F."/>
            <person name="Groenewald J.Z."/>
            <person name="Crous P.W."/>
            <person name="Seidl M.F."/>
        </authorList>
    </citation>
    <scope>NUCLEOTIDE SEQUENCE [LARGE SCALE GENOMIC DNA]</scope>
    <source>
        <strain evidence="1 2">CBS 123371</strain>
    </source>
</reference>